<evidence type="ECO:0000313" key="7">
    <source>
        <dbReference type="Proteomes" id="UP000078003"/>
    </source>
</evidence>
<dbReference type="Pfam" id="PF01553">
    <property type="entry name" value="Acyltransferase"/>
    <property type="match status" value="1"/>
</dbReference>
<feature type="compositionally biased region" description="Basic and acidic residues" evidence="4">
    <location>
        <begin position="213"/>
        <end position="244"/>
    </location>
</feature>
<organism evidence="6 7">
    <name type="scientific">Eikenella corrodens</name>
    <dbReference type="NCBI Taxonomy" id="539"/>
    <lineage>
        <taxon>Bacteria</taxon>
        <taxon>Pseudomonadati</taxon>
        <taxon>Pseudomonadota</taxon>
        <taxon>Betaproteobacteria</taxon>
        <taxon>Neisseriales</taxon>
        <taxon>Neisseriaceae</taxon>
        <taxon>Eikenella</taxon>
    </lineage>
</organism>
<evidence type="ECO:0000256" key="1">
    <source>
        <dbReference type="ARBA" id="ARBA00005189"/>
    </source>
</evidence>
<evidence type="ECO:0000313" key="6">
    <source>
        <dbReference type="EMBL" id="OAM16963.1"/>
    </source>
</evidence>
<reference evidence="7" key="1">
    <citation type="submission" date="2016-05" db="EMBL/GenBank/DDBJ databases">
        <title>Draft genome of Corynebacterium afermentans subsp. afermentans LCDC 88199T.</title>
        <authorList>
            <person name="Bernier A.-M."/>
            <person name="Bernard K."/>
        </authorList>
    </citation>
    <scope>NUCLEOTIDE SEQUENCE [LARGE SCALE GENOMIC DNA]</scope>
    <source>
        <strain evidence="7">NML01-0328</strain>
    </source>
</reference>
<dbReference type="SUPFAM" id="SSF69593">
    <property type="entry name" value="Glycerol-3-phosphate (1)-acyltransferase"/>
    <property type="match status" value="1"/>
</dbReference>
<keyword evidence="2 6" id="KW-0808">Transferase</keyword>
<comment type="caution">
    <text evidence="6">The sequence shown here is derived from an EMBL/GenBank/DDBJ whole genome shotgun (WGS) entry which is preliminary data.</text>
</comment>
<dbReference type="PANTHER" id="PTHR10434:SF11">
    <property type="entry name" value="1-ACYL-SN-GLYCEROL-3-PHOSPHATE ACYLTRANSFERASE"/>
    <property type="match status" value="1"/>
</dbReference>
<gene>
    <name evidence="6" type="ORF">A7P85_04150</name>
</gene>
<dbReference type="SMART" id="SM00563">
    <property type="entry name" value="PlsC"/>
    <property type="match status" value="1"/>
</dbReference>
<keyword evidence="3 6" id="KW-0012">Acyltransferase</keyword>
<dbReference type="PANTHER" id="PTHR10434">
    <property type="entry name" value="1-ACYL-SN-GLYCEROL-3-PHOSPHATE ACYLTRANSFERASE"/>
    <property type="match status" value="1"/>
</dbReference>
<evidence type="ECO:0000256" key="3">
    <source>
        <dbReference type="ARBA" id="ARBA00023315"/>
    </source>
</evidence>
<dbReference type="GO" id="GO:0006654">
    <property type="term" value="P:phosphatidic acid biosynthetic process"/>
    <property type="evidence" value="ECO:0007669"/>
    <property type="project" value="TreeGrafter"/>
</dbReference>
<accession>A0A1A9RGA1</accession>
<dbReference type="RefSeq" id="WP_064084415.1">
    <property type="nucleotide sequence ID" value="NZ_LXSF01000003.1"/>
</dbReference>
<evidence type="ECO:0000256" key="2">
    <source>
        <dbReference type="ARBA" id="ARBA00022679"/>
    </source>
</evidence>
<dbReference type="EMBL" id="LXSF01000003">
    <property type="protein sequence ID" value="OAM16963.1"/>
    <property type="molecule type" value="Genomic_DNA"/>
</dbReference>
<comment type="pathway">
    <text evidence="1">Lipid metabolism.</text>
</comment>
<sequence>MKNFLKKQLAWLTDQALYLSVSFLTGVQPKSPHELAFDPQQKVYYANHGSHGDFLLVWISLPRHWRLSARPVAGSDYWLTNKLKRFIIQNVFNALLIPRHSDNPQLITEQMNHALQAGDSLIIFPEGTRNTDENEILLPFKSGIYHLAKSKPDTEFVPIWIDNINRVLPKGKVLPVPLLCEVHIGEPLTLREDEDKEAFLARSREALLALKPSESERSELRQNERSELRPNEGNKVHPNEHAEPHQNPGEAS</sequence>
<name>A0A1A9RGA1_EIKCO</name>
<dbReference type="Proteomes" id="UP000078003">
    <property type="component" value="Unassembled WGS sequence"/>
</dbReference>
<evidence type="ECO:0000256" key="4">
    <source>
        <dbReference type="SAM" id="MobiDB-lite"/>
    </source>
</evidence>
<dbReference type="GO" id="GO:0003841">
    <property type="term" value="F:1-acylglycerol-3-phosphate O-acyltransferase activity"/>
    <property type="evidence" value="ECO:0007669"/>
    <property type="project" value="TreeGrafter"/>
</dbReference>
<dbReference type="CDD" id="cd07989">
    <property type="entry name" value="LPLAT_AGPAT-like"/>
    <property type="match status" value="1"/>
</dbReference>
<evidence type="ECO:0000259" key="5">
    <source>
        <dbReference type="SMART" id="SM00563"/>
    </source>
</evidence>
<feature type="domain" description="Phospholipid/glycerol acyltransferase" evidence="5">
    <location>
        <begin position="42"/>
        <end position="164"/>
    </location>
</feature>
<feature type="region of interest" description="Disordered" evidence="4">
    <location>
        <begin position="211"/>
        <end position="252"/>
    </location>
</feature>
<dbReference type="AlphaFoldDB" id="A0A1A9RGA1"/>
<dbReference type="InterPro" id="IPR002123">
    <property type="entry name" value="Plipid/glycerol_acylTrfase"/>
</dbReference>
<proteinExistence type="predicted"/>
<protein>
    <submittedName>
        <fullName evidence="6">Acyltransferase</fullName>
    </submittedName>
</protein>